<dbReference type="InterPro" id="IPR016181">
    <property type="entry name" value="Acyl_CoA_acyltransferase"/>
</dbReference>
<dbReference type="Proteomes" id="UP001053296">
    <property type="component" value="Chromosome"/>
</dbReference>
<sequence>MSDRYVMESAVLENEVIEGEVCEVRISAMITPDEIDSLLDMAGTTGLLGSDELIAAEDMAWGCAYQGEEAACRFIQARINTPDGEKPIGFLCFAELPNWERNFELFCIVVAPDYQRLGIGSALIAEMERIAMEWGGKRIFLETGEGRQFEKSRLFYEANGFAVESHFYKQFIPKDDGVIYCRTLEPAEDSQSYQ</sequence>
<dbReference type="EMBL" id="AP024485">
    <property type="protein sequence ID" value="BCS87495.1"/>
    <property type="molecule type" value="Genomic_DNA"/>
</dbReference>
<evidence type="ECO:0000313" key="2">
    <source>
        <dbReference type="EMBL" id="BCS87495.1"/>
    </source>
</evidence>
<dbReference type="CDD" id="cd04301">
    <property type="entry name" value="NAT_SF"/>
    <property type="match status" value="1"/>
</dbReference>
<proteinExistence type="predicted"/>
<dbReference type="SUPFAM" id="SSF55729">
    <property type="entry name" value="Acyl-CoA N-acyltransferases (Nat)"/>
    <property type="match status" value="1"/>
</dbReference>
<keyword evidence="3" id="KW-1185">Reference proteome</keyword>
<feature type="domain" description="N-acetyltransferase" evidence="1">
    <location>
        <begin position="24"/>
        <end position="185"/>
    </location>
</feature>
<name>A0ABM7P3R3_9BACT</name>
<dbReference type="InterPro" id="IPR000182">
    <property type="entry name" value="GNAT_dom"/>
</dbReference>
<dbReference type="Gene3D" id="3.40.630.30">
    <property type="match status" value="1"/>
</dbReference>
<protein>
    <recommendedName>
        <fullName evidence="1">N-acetyltransferase domain-containing protein</fullName>
    </recommendedName>
</protein>
<evidence type="ECO:0000259" key="1">
    <source>
        <dbReference type="PROSITE" id="PS51186"/>
    </source>
</evidence>
<gene>
    <name evidence="2" type="ORF">PSDVSF_07370</name>
</gene>
<evidence type="ECO:0000313" key="3">
    <source>
        <dbReference type="Proteomes" id="UP001053296"/>
    </source>
</evidence>
<dbReference type="Pfam" id="PF00583">
    <property type="entry name" value="Acetyltransf_1"/>
    <property type="match status" value="1"/>
</dbReference>
<dbReference type="PROSITE" id="PS51186">
    <property type="entry name" value="GNAT"/>
    <property type="match status" value="1"/>
</dbReference>
<organism evidence="2 3">
    <name type="scientific">Pseudodesulfovibrio sediminis</name>
    <dbReference type="NCBI Taxonomy" id="2810563"/>
    <lineage>
        <taxon>Bacteria</taxon>
        <taxon>Pseudomonadati</taxon>
        <taxon>Thermodesulfobacteriota</taxon>
        <taxon>Desulfovibrionia</taxon>
        <taxon>Desulfovibrionales</taxon>
        <taxon>Desulfovibrionaceae</taxon>
    </lineage>
</organism>
<reference evidence="2" key="1">
    <citation type="journal article" date="2022" name="Arch. Microbiol.">
        <title>Pseudodesulfovibrio sediminis sp. nov., a mesophilic and neutrophilic sulfate-reducing bacterium isolated from sediment of a brackish lake.</title>
        <authorList>
            <person name="Takahashi A."/>
            <person name="Kojima H."/>
            <person name="Watanabe M."/>
            <person name="Fukui M."/>
        </authorList>
    </citation>
    <scope>NUCLEOTIDE SEQUENCE</scope>
    <source>
        <strain evidence="2">SF6</strain>
    </source>
</reference>
<accession>A0ABM7P3R3</accession>